<feature type="transmembrane region" description="Helical" evidence="2">
    <location>
        <begin position="585"/>
        <end position="602"/>
    </location>
</feature>
<protein>
    <recommendedName>
        <fullName evidence="2">Solute carrier organic anion transporter family member</fullName>
    </recommendedName>
</protein>
<feature type="transmembrane region" description="Helical" evidence="2">
    <location>
        <begin position="528"/>
        <end position="551"/>
    </location>
</feature>
<feature type="transmembrane region" description="Helical" evidence="2">
    <location>
        <begin position="104"/>
        <end position="125"/>
    </location>
</feature>
<dbReference type="GO" id="GO:0016323">
    <property type="term" value="C:basolateral plasma membrane"/>
    <property type="evidence" value="ECO:0007669"/>
    <property type="project" value="TreeGrafter"/>
</dbReference>
<dbReference type="Proteomes" id="UP000683360">
    <property type="component" value="Unassembled WGS sequence"/>
</dbReference>
<dbReference type="CDD" id="cd17336">
    <property type="entry name" value="MFS_SLCO_OATP"/>
    <property type="match status" value="1"/>
</dbReference>
<dbReference type="GO" id="GO:0006811">
    <property type="term" value="P:monoatomic ion transport"/>
    <property type="evidence" value="ECO:0007669"/>
    <property type="project" value="UniProtKB-KW"/>
</dbReference>
<keyword evidence="2" id="KW-0813">Transport</keyword>
<dbReference type="InterPro" id="IPR036259">
    <property type="entry name" value="MFS_trans_sf"/>
</dbReference>
<feature type="transmembrane region" description="Helical" evidence="2">
    <location>
        <begin position="324"/>
        <end position="343"/>
    </location>
</feature>
<feature type="transmembrane region" description="Helical" evidence="2">
    <location>
        <begin position="258"/>
        <end position="281"/>
    </location>
</feature>
<dbReference type="Gene3D" id="1.20.1250.20">
    <property type="entry name" value="MFS general substrate transporter like domains"/>
    <property type="match status" value="1"/>
</dbReference>
<sequence length="624" mass="68440">MAKSITEENYSATNNKTNNEDIYGQQTCLQKCHNITVYSVIYGLTVLMTNALTVYISSQITTLERQFDLSSSQSGFILSCNDIGFTVTVLFVSHFGIRYHIPRVLSLFTIIYGLSGVSTSFLRFLSDHGIPNDNENSISQRNTTSNLLCVISRNTTLDCMTEGHENSSGSVYRMKIAFILLCIFMGVQGFGKAPRSSLGTFYIDSNVPDKTRTGFYLGISSTMALFGPFLAITLGGVFGKIPVDLKETTMEPTDPRWIGAWWIGFLLFGVLGIASGLPLFFCPRHIEPADYAVNEKQEHDGESSCFSFLKDIPIALFRILRKPVYSLTILALLFKLFGVIGGLSFGPKYTENQFNIPTWKANIILGAEKLVTATLGTFLGGYLTSRLKLGRQGCIKMCLLIAAICTSLNSLNFIFGCENPDIIGKDKSSSQSCQCEGVQFMAVCDGVGRTFYSPCHAGCTTMTSNIYSNCSEAANGTVSIGICQSNCPYLIPYVAVAVLLTFVGTMGVIPVSLIILRSLDDRDKSIAFGMQSFILSLTVFIPAPIVFGHLFDSVCKEWSTSCGTKGACALYDIEAMRYTLNSVEVGVGLIVFVIYIFIFHIAKRDDAKKKNSENGHEMNKTIVI</sequence>
<dbReference type="SUPFAM" id="SSF103473">
    <property type="entry name" value="MFS general substrate transporter"/>
    <property type="match status" value="1"/>
</dbReference>
<dbReference type="GO" id="GO:0043252">
    <property type="term" value="P:sodium-independent organic anion transport"/>
    <property type="evidence" value="ECO:0007669"/>
    <property type="project" value="TreeGrafter"/>
</dbReference>
<feature type="transmembrane region" description="Helical" evidence="2">
    <location>
        <begin position="35"/>
        <end position="56"/>
    </location>
</feature>
<feature type="transmembrane region" description="Helical" evidence="2">
    <location>
        <begin position="363"/>
        <end position="385"/>
    </location>
</feature>
<evidence type="ECO:0000313" key="4">
    <source>
        <dbReference type="Proteomes" id="UP000683360"/>
    </source>
</evidence>
<feature type="transmembrane region" description="Helical" evidence="2">
    <location>
        <begin position="176"/>
        <end position="193"/>
    </location>
</feature>
<feature type="transmembrane region" description="Helical" evidence="2">
    <location>
        <begin position="490"/>
        <end position="516"/>
    </location>
</feature>
<keyword evidence="2" id="KW-1133">Transmembrane helix</keyword>
<feature type="transmembrane region" description="Helical" evidence="2">
    <location>
        <begin position="397"/>
        <end position="415"/>
    </location>
</feature>
<organism evidence="3 4">
    <name type="scientific">Mytilus edulis</name>
    <name type="common">Blue mussel</name>
    <dbReference type="NCBI Taxonomy" id="6550"/>
    <lineage>
        <taxon>Eukaryota</taxon>
        <taxon>Metazoa</taxon>
        <taxon>Spiralia</taxon>
        <taxon>Lophotrochozoa</taxon>
        <taxon>Mollusca</taxon>
        <taxon>Bivalvia</taxon>
        <taxon>Autobranchia</taxon>
        <taxon>Pteriomorphia</taxon>
        <taxon>Mytilida</taxon>
        <taxon>Mytiloidea</taxon>
        <taxon>Mytilidae</taxon>
        <taxon>Mytilinae</taxon>
        <taxon>Mytilus</taxon>
    </lineage>
</organism>
<proteinExistence type="inferred from homology"/>
<dbReference type="EMBL" id="CAJPWZ010002149">
    <property type="protein sequence ID" value="CAG2231633.1"/>
    <property type="molecule type" value="Genomic_DNA"/>
</dbReference>
<feature type="transmembrane region" description="Helical" evidence="2">
    <location>
        <begin position="76"/>
        <end position="97"/>
    </location>
</feature>
<dbReference type="GO" id="GO:0015347">
    <property type="term" value="F:sodium-independent organic anion transmembrane transporter activity"/>
    <property type="evidence" value="ECO:0007669"/>
    <property type="project" value="TreeGrafter"/>
</dbReference>
<dbReference type="AlphaFoldDB" id="A0A8S3TMS8"/>
<reference evidence="3" key="1">
    <citation type="submission" date="2021-03" db="EMBL/GenBank/DDBJ databases">
        <authorList>
            <person name="Bekaert M."/>
        </authorList>
    </citation>
    <scope>NUCLEOTIDE SEQUENCE</scope>
</reference>
<dbReference type="PANTHER" id="PTHR11388:SF142">
    <property type="entry name" value="SOLUTE CARRIER ORGANIC ANION TRANSPORTER FAMILY MEMBER 5A1"/>
    <property type="match status" value="1"/>
</dbReference>
<accession>A0A8S3TMS8</accession>
<keyword evidence="1" id="KW-1015">Disulfide bond</keyword>
<dbReference type="OrthoDB" id="6145170at2759"/>
<gene>
    <name evidence="3" type="ORF">MEDL_44413</name>
</gene>
<dbReference type="Pfam" id="PF03137">
    <property type="entry name" value="OATP"/>
    <property type="match status" value="1"/>
</dbReference>
<comment type="caution">
    <text evidence="3">The sequence shown here is derived from an EMBL/GenBank/DDBJ whole genome shotgun (WGS) entry which is preliminary data.</text>
</comment>
<keyword evidence="2" id="KW-0472">Membrane</keyword>
<keyword evidence="2" id="KW-0812">Transmembrane</keyword>
<keyword evidence="4" id="KW-1185">Reference proteome</keyword>
<evidence type="ECO:0000256" key="2">
    <source>
        <dbReference type="RuleBase" id="RU362056"/>
    </source>
</evidence>
<feature type="transmembrane region" description="Helical" evidence="2">
    <location>
        <begin position="214"/>
        <end position="238"/>
    </location>
</feature>
<evidence type="ECO:0000256" key="1">
    <source>
        <dbReference type="ARBA" id="ARBA00023157"/>
    </source>
</evidence>
<name>A0A8S3TMS8_MYTED</name>
<dbReference type="InterPro" id="IPR004156">
    <property type="entry name" value="OATP"/>
</dbReference>
<dbReference type="PANTHER" id="PTHR11388">
    <property type="entry name" value="ORGANIC ANION TRANSPORTER"/>
    <property type="match status" value="1"/>
</dbReference>
<comment type="similarity">
    <text evidence="2">Belongs to the organo anion transporter (TC 2.A.60) family.</text>
</comment>
<evidence type="ECO:0000313" key="3">
    <source>
        <dbReference type="EMBL" id="CAG2231633.1"/>
    </source>
</evidence>
<keyword evidence="2" id="KW-0406">Ion transport</keyword>
<comment type="subcellular location">
    <subcellularLocation>
        <location evidence="2">Cell membrane</location>
        <topology evidence="2">Multi-pass membrane protein</topology>
    </subcellularLocation>
</comment>
<dbReference type="NCBIfam" id="TIGR00805">
    <property type="entry name" value="oat"/>
    <property type="match status" value="1"/>
</dbReference>